<proteinExistence type="predicted"/>
<evidence type="ECO:0000313" key="1">
    <source>
        <dbReference type="EMBL" id="KAH7836680.1"/>
    </source>
</evidence>
<protein>
    <submittedName>
        <fullName evidence="1">Uncharacterized protein</fullName>
    </submittedName>
</protein>
<comment type="caution">
    <text evidence="1">The sequence shown here is derived from an EMBL/GenBank/DDBJ whole genome shotgun (WGS) entry which is preliminary data.</text>
</comment>
<dbReference type="Proteomes" id="UP000828048">
    <property type="component" value="Chromosome 6"/>
</dbReference>
<gene>
    <name evidence="1" type="ORF">Vadar_004305</name>
</gene>
<keyword evidence="2" id="KW-1185">Reference proteome</keyword>
<organism evidence="1 2">
    <name type="scientific">Vaccinium darrowii</name>
    <dbReference type="NCBI Taxonomy" id="229202"/>
    <lineage>
        <taxon>Eukaryota</taxon>
        <taxon>Viridiplantae</taxon>
        <taxon>Streptophyta</taxon>
        <taxon>Embryophyta</taxon>
        <taxon>Tracheophyta</taxon>
        <taxon>Spermatophyta</taxon>
        <taxon>Magnoliopsida</taxon>
        <taxon>eudicotyledons</taxon>
        <taxon>Gunneridae</taxon>
        <taxon>Pentapetalae</taxon>
        <taxon>asterids</taxon>
        <taxon>Ericales</taxon>
        <taxon>Ericaceae</taxon>
        <taxon>Vaccinioideae</taxon>
        <taxon>Vaccinieae</taxon>
        <taxon>Vaccinium</taxon>
    </lineage>
</organism>
<evidence type="ECO:0000313" key="2">
    <source>
        <dbReference type="Proteomes" id="UP000828048"/>
    </source>
</evidence>
<reference evidence="1 2" key="1">
    <citation type="journal article" date="2021" name="Hortic Res">
        <title>High-quality reference genome and annotation aids understanding of berry development for evergreen blueberry (Vaccinium darrowii).</title>
        <authorList>
            <person name="Yu J."/>
            <person name="Hulse-Kemp A.M."/>
            <person name="Babiker E."/>
            <person name="Staton M."/>
        </authorList>
    </citation>
    <scope>NUCLEOTIDE SEQUENCE [LARGE SCALE GENOMIC DNA]</scope>
    <source>
        <strain evidence="2">cv. NJ 8807/NJ 8810</strain>
        <tissue evidence="1">Young leaf</tissue>
    </source>
</reference>
<dbReference type="EMBL" id="CM037156">
    <property type="protein sequence ID" value="KAH7836680.1"/>
    <property type="molecule type" value="Genomic_DNA"/>
</dbReference>
<sequence length="224" mass="24020">MEENTKLGNSDGPSLSCELGEMGTQKISVSDQTNSLQFTNSKPDSFTVDMDRLSHLTDKDKTANSRITMQRSFSRKGSLQRGNEKKINPSSPANDRDANIGSSASPRAALAGSSTPEKPMVVTVGTTNQPLNSPQLHHQITIMTGNIGGATTGAEGRSTPKRSGFRRTPPSWTVDPRRVVLFFATLSSMGTLLLIYFTLSMGKLSGDDNAVDCLKKNIGKGQAL</sequence>
<name>A0ACB7X7Q3_9ERIC</name>
<accession>A0ACB7X7Q3</accession>